<keyword evidence="2" id="KW-1185">Reference proteome</keyword>
<dbReference type="RefSeq" id="WP_025436289.1">
    <property type="nucleotide sequence ID" value="NZ_CP007452.1"/>
</dbReference>
<dbReference type="eggNOG" id="ENOG502ZKTY">
    <property type="taxonomic scope" value="Bacteria"/>
</dbReference>
<dbReference type="PATRIC" id="fig|1286171.3.peg.2025"/>
<dbReference type="HOGENOM" id="CLU_2464436_0_0_9"/>
<dbReference type="EMBL" id="CP007452">
    <property type="protein sequence ID" value="AHM57359.1"/>
    <property type="molecule type" value="Genomic_DNA"/>
</dbReference>
<organism evidence="1 2">
    <name type="scientific">Peptoclostridium acidaminophilum DSM 3953</name>
    <dbReference type="NCBI Taxonomy" id="1286171"/>
    <lineage>
        <taxon>Bacteria</taxon>
        <taxon>Bacillati</taxon>
        <taxon>Bacillota</taxon>
        <taxon>Clostridia</taxon>
        <taxon>Peptostreptococcales</taxon>
        <taxon>Peptoclostridiaceae</taxon>
        <taxon>Peptoclostridium</taxon>
    </lineage>
</organism>
<sequence length="88" mass="9909">MGILDKITEKTKEAVKKSSEMAGDIVEKGKDMVEKTKLEAEIKKKKDEIGDLVYKAYASGQVPDESAIRALVNEIKKIEIQIHEMMQD</sequence>
<accession>W8T6I4</accession>
<gene>
    <name evidence="1" type="ORF">EAL2_c20780</name>
</gene>
<protein>
    <submittedName>
        <fullName evidence="1">Uncharacterized protein</fullName>
    </submittedName>
</protein>
<evidence type="ECO:0000313" key="2">
    <source>
        <dbReference type="Proteomes" id="UP000019591"/>
    </source>
</evidence>
<dbReference type="AlphaFoldDB" id="W8T6I4"/>
<name>W8T6I4_PEPAC</name>
<dbReference type="KEGG" id="eac:EAL2_c20780"/>
<proteinExistence type="predicted"/>
<reference evidence="1 2" key="1">
    <citation type="journal article" date="2014" name="Genome Announc.">
        <title>Complete Genome Sequence of Amino Acid-Utilizing Eubacterium acidaminophilum al-2 (DSM 3953).</title>
        <authorList>
            <person name="Poehlein A."/>
            <person name="Andreesen J.R."/>
            <person name="Daniel R."/>
        </authorList>
    </citation>
    <scope>NUCLEOTIDE SEQUENCE [LARGE SCALE GENOMIC DNA]</scope>
    <source>
        <strain evidence="1 2">DSM 3953</strain>
    </source>
</reference>
<dbReference type="Proteomes" id="UP000019591">
    <property type="component" value="Chromosome"/>
</dbReference>
<evidence type="ECO:0000313" key="1">
    <source>
        <dbReference type="EMBL" id="AHM57359.1"/>
    </source>
</evidence>
<dbReference type="STRING" id="1286171.EAL2_c20780"/>